<dbReference type="Proteomes" id="UP001160148">
    <property type="component" value="Unassembled WGS sequence"/>
</dbReference>
<proteinExistence type="predicted"/>
<keyword evidence="3" id="KW-1185">Reference proteome</keyword>
<protein>
    <recommendedName>
        <fullName evidence="1">MULE transposase domain-containing protein</fullName>
    </recommendedName>
</protein>
<accession>A0AAV0W2V0</accession>
<feature type="domain" description="MULE transposase" evidence="1">
    <location>
        <begin position="10"/>
        <end position="47"/>
    </location>
</feature>
<name>A0AAV0W2V0_9HEMI</name>
<evidence type="ECO:0000313" key="2">
    <source>
        <dbReference type="EMBL" id="CAI6350097.1"/>
    </source>
</evidence>
<evidence type="ECO:0000313" key="3">
    <source>
        <dbReference type="Proteomes" id="UP001160148"/>
    </source>
</evidence>
<sequence>MFDALKSLKPNLNPKTIMIDYEKAAINAIKTEFPSTKVNGCFFHLSQCMWRHVQEFGLQKKYSEDPKFVLQLRMLPALAFVPKDDVITNKFI</sequence>
<dbReference type="InterPro" id="IPR018289">
    <property type="entry name" value="MULE_transposase_dom"/>
</dbReference>
<organism evidence="2 3">
    <name type="scientific">Macrosiphum euphorbiae</name>
    <name type="common">potato aphid</name>
    <dbReference type="NCBI Taxonomy" id="13131"/>
    <lineage>
        <taxon>Eukaryota</taxon>
        <taxon>Metazoa</taxon>
        <taxon>Ecdysozoa</taxon>
        <taxon>Arthropoda</taxon>
        <taxon>Hexapoda</taxon>
        <taxon>Insecta</taxon>
        <taxon>Pterygota</taxon>
        <taxon>Neoptera</taxon>
        <taxon>Paraneoptera</taxon>
        <taxon>Hemiptera</taxon>
        <taxon>Sternorrhyncha</taxon>
        <taxon>Aphidomorpha</taxon>
        <taxon>Aphidoidea</taxon>
        <taxon>Aphididae</taxon>
        <taxon>Macrosiphini</taxon>
        <taxon>Macrosiphum</taxon>
    </lineage>
</organism>
<comment type="caution">
    <text evidence="2">The sequence shown here is derived from an EMBL/GenBank/DDBJ whole genome shotgun (WGS) entry which is preliminary data.</text>
</comment>
<dbReference type="AlphaFoldDB" id="A0AAV0W2V0"/>
<reference evidence="2 3" key="1">
    <citation type="submission" date="2023-01" db="EMBL/GenBank/DDBJ databases">
        <authorList>
            <person name="Whitehead M."/>
        </authorList>
    </citation>
    <scope>NUCLEOTIDE SEQUENCE [LARGE SCALE GENOMIC DNA]</scope>
</reference>
<dbReference type="Pfam" id="PF10551">
    <property type="entry name" value="MULE"/>
    <property type="match status" value="1"/>
</dbReference>
<dbReference type="EMBL" id="CARXXK010000001">
    <property type="protein sequence ID" value="CAI6350097.1"/>
    <property type="molecule type" value="Genomic_DNA"/>
</dbReference>
<gene>
    <name evidence="2" type="ORF">MEUPH1_LOCUS6593</name>
</gene>
<evidence type="ECO:0000259" key="1">
    <source>
        <dbReference type="Pfam" id="PF10551"/>
    </source>
</evidence>